<comment type="subcellular location">
    <subcellularLocation>
        <location evidence="1">Cell membrane</location>
        <topology evidence="1">Multi-pass membrane protein</topology>
    </subcellularLocation>
</comment>
<feature type="transmembrane region" description="Helical" evidence="6">
    <location>
        <begin position="38"/>
        <end position="59"/>
    </location>
</feature>
<dbReference type="GO" id="GO:0005886">
    <property type="term" value="C:plasma membrane"/>
    <property type="evidence" value="ECO:0007669"/>
    <property type="project" value="UniProtKB-SubCell"/>
</dbReference>
<feature type="transmembrane region" description="Helical" evidence="6">
    <location>
        <begin position="152"/>
        <end position="174"/>
    </location>
</feature>
<protein>
    <submittedName>
        <fullName evidence="7">LysE family translocator</fullName>
    </submittedName>
</protein>
<feature type="transmembrane region" description="Helical" evidence="6">
    <location>
        <begin position="186"/>
        <end position="208"/>
    </location>
</feature>
<dbReference type="GO" id="GO:0015171">
    <property type="term" value="F:amino acid transmembrane transporter activity"/>
    <property type="evidence" value="ECO:0007669"/>
    <property type="project" value="TreeGrafter"/>
</dbReference>
<dbReference type="OrthoDB" id="9804822at2"/>
<comment type="caution">
    <text evidence="7">The sequence shown here is derived from an EMBL/GenBank/DDBJ whole genome shotgun (WGS) entry which is preliminary data.</text>
</comment>
<dbReference type="AlphaFoldDB" id="A0A3L9Y7R0"/>
<name>A0A3L9Y7R0_9RHOB</name>
<evidence type="ECO:0000313" key="7">
    <source>
        <dbReference type="EMBL" id="RMA43318.1"/>
    </source>
</evidence>
<accession>A0A3L9Y7R0</accession>
<evidence type="ECO:0000256" key="3">
    <source>
        <dbReference type="ARBA" id="ARBA00022692"/>
    </source>
</evidence>
<keyword evidence="3 6" id="KW-0812">Transmembrane</keyword>
<keyword evidence="4 6" id="KW-1133">Transmembrane helix</keyword>
<dbReference type="EMBL" id="RCNT01000002">
    <property type="protein sequence ID" value="RMA43318.1"/>
    <property type="molecule type" value="Genomic_DNA"/>
</dbReference>
<organism evidence="7 8">
    <name type="scientific">Rhodophyticola porphyridii</name>
    <dbReference type="NCBI Taxonomy" id="1852017"/>
    <lineage>
        <taxon>Bacteria</taxon>
        <taxon>Pseudomonadati</taxon>
        <taxon>Pseudomonadota</taxon>
        <taxon>Alphaproteobacteria</taxon>
        <taxon>Rhodobacterales</taxon>
        <taxon>Roseobacteraceae</taxon>
        <taxon>Rhodophyticola</taxon>
    </lineage>
</organism>
<evidence type="ECO:0000256" key="5">
    <source>
        <dbReference type="ARBA" id="ARBA00023136"/>
    </source>
</evidence>
<keyword evidence="5 6" id="KW-0472">Membrane</keyword>
<dbReference type="PANTHER" id="PTHR30086:SF20">
    <property type="entry name" value="ARGININE EXPORTER PROTEIN ARGO-RELATED"/>
    <property type="match status" value="1"/>
</dbReference>
<feature type="transmembrane region" description="Helical" evidence="6">
    <location>
        <begin position="6"/>
        <end position="31"/>
    </location>
</feature>
<evidence type="ECO:0000256" key="4">
    <source>
        <dbReference type="ARBA" id="ARBA00022989"/>
    </source>
</evidence>
<proteinExistence type="predicted"/>
<dbReference type="Proteomes" id="UP000281343">
    <property type="component" value="Unassembled WGS sequence"/>
</dbReference>
<keyword evidence="2" id="KW-1003">Cell membrane</keyword>
<evidence type="ECO:0000256" key="1">
    <source>
        <dbReference type="ARBA" id="ARBA00004651"/>
    </source>
</evidence>
<reference evidence="7 8" key="1">
    <citation type="submission" date="2018-10" db="EMBL/GenBank/DDBJ databases">
        <authorList>
            <person name="Jung H.S."/>
            <person name="Jeon C.O."/>
        </authorList>
    </citation>
    <scope>NUCLEOTIDE SEQUENCE [LARGE SCALE GENOMIC DNA]</scope>
    <source>
        <strain evidence="7 8">MA-7-27</strain>
    </source>
</reference>
<sequence>MSFDTWLAFVAASTALLLIPGPTVLLVLSYALSQGRRVAVSTAAGVALGDLLAMTVSLAGLGALVLTSATLFTVLKWVGAVYLIWLGIRLIRTAGRGGPDDLGNLPATAEITAGKTFSHAAAVTALNPKSIAFFIAFVPQFVDPDRPLIPQFVILIGSFVGLATLNALAYALLADQLRARLRQPGVIAWLTRAGGATLIGMGVLTATLRRAQG</sequence>
<evidence type="ECO:0000256" key="2">
    <source>
        <dbReference type="ARBA" id="ARBA00022475"/>
    </source>
</evidence>
<dbReference type="RefSeq" id="WP_121897252.1">
    <property type="nucleotide sequence ID" value="NZ_RCNT01000002.1"/>
</dbReference>
<dbReference type="PANTHER" id="PTHR30086">
    <property type="entry name" value="ARGININE EXPORTER PROTEIN ARGO"/>
    <property type="match status" value="1"/>
</dbReference>
<gene>
    <name evidence="7" type="ORF">D9R08_04550</name>
</gene>
<keyword evidence="8" id="KW-1185">Reference proteome</keyword>
<dbReference type="Pfam" id="PF01810">
    <property type="entry name" value="LysE"/>
    <property type="match status" value="1"/>
</dbReference>
<dbReference type="InterPro" id="IPR001123">
    <property type="entry name" value="LeuE-type"/>
</dbReference>
<feature type="transmembrane region" description="Helical" evidence="6">
    <location>
        <begin position="65"/>
        <end position="86"/>
    </location>
</feature>
<evidence type="ECO:0000256" key="6">
    <source>
        <dbReference type="SAM" id="Phobius"/>
    </source>
</evidence>
<evidence type="ECO:0000313" key="8">
    <source>
        <dbReference type="Proteomes" id="UP000281343"/>
    </source>
</evidence>
<dbReference type="PIRSF" id="PIRSF006324">
    <property type="entry name" value="LeuE"/>
    <property type="match status" value="1"/>
</dbReference>